<dbReference type="PANTHER" id="PTHR31025:SF22">
    <property type="entry name" value="IP13529P"/>
    <property type="match status" value="1"/>
</dbReference>
<evidence type="ECO:0000313" key="4">
    <source>
        <dbReference type="EMBL" id="KAK3911132.1"/>
    </source>
</evidence>
<organism evidence="5 6">
    <name type="scientific">Frankliniella fusca</name>
    <dbReference type="NCBI Taxonomy" id="407009"/>
    <lineage>
        <taxon>Eukaryota</taxon>
        <taxon>Metazoa</taxon>
        <taxon>Ecdysozoa</taxon>
        <taxon>Arthropoda</taxon>
        <taxon>Hexapoda</taxon>
        <taxon>Insecta</taxon>
        <taxon>Pterygota</taxon>
        <taxon>Neoptera</taxon>
        <taxon>Paraneoptera</taxon>
        <taxon>Thysanoptera</taxon>
        <taxon>Terebrantia</taxon>
        <taxon>Thripoidea</taxon>
        <taxon>Thripidae</taxon>
        <taxon>Frankliniella</taxon>
    </lineage>
</organism>
<evidence type="ECO:0000313" key="3">
    <source>
        <dbReference type="EMBL" id="KAK3907337.1"/>
    </source>
</evidence>
<gene>
    <name evidence="5" type="ORF">KUF71_016591</name>
    <name evidence="3" type="ORF">KUF71_018165</name>
    <name evidence="4" type="ORF">KUF71_020836</name>
</gene>
<feature type="transmembrane region" description="Helical" evidence="2">
    <location>
        <begin position="433"/>
        <end position="454"/>
    </location>
</feature>
<dbReference type="PANTHER" id="PTHR31025">
    <property type="entry name" value="SI:CH211-196P9.1-RELATED"/>
    <property type="match status" value="1"/>
</dbReference>
<keyword evidence="6" id="KW-1185">Reference proteome</keyword>
<accession>A0AAE1HVS2</accession>
<dbReference type="Proteomes" id="UP001219518">
    <property type="component" value="Unassembled WGS sequence"/>
</dbReference>
<reference evidence="5" key="1">
    <citation type="submission" date="2021-07" db="EMBL/GenBank/DDBJ databases">
        <authorList>
            <person name="Catto M.A."/>
            <person name="Jacobson A."/>
            <person name="Kennedy G."/>
            <person name="Labadie P."/>
            <person name="Hunt B.G."/>
            <person name="Srinivasan R."/>
        </authorList>
    </citation>
    <scope>NUCLEOTIDE SEQUENCE</scope>
    <source>
        <strain evidence="5">PL_HMW_Pooled</strain>
        <tissue evidence="5">Head</tissue>
    </source>
</reference>
<feature type="non-terminal residue" evidence="5">
    <location>
        <position position="1"/>
    </location>
</feature>
<proteinExistence type="predicted"/>
<protein>
    <submittedName>
        <fullName evidence="5">Alpha-1-macroglobulin</fullName>
    </submittedName>
</protein>
<comment type="caution">
    <text evidence="5">The sequence shown here is derived from an EMBL/GenBank/DDBJ whole genome shotgun (WGS) entry which is preliminary data.</text>
</comment>
<sequence length="559" mass="63671">YIMDSLQLVLRESVMKILPHKSELEADQIVAFVIKEGVKKEADLRRMTVDMLKSVCDTVDALDLFEAWQDQYGVKKANEASTSGSRPTRAPLAPVNTEATSARFSLPLIDKDSPYIPAAVRKAIEEKKRPSQSARRDMVDRIVDHLMEAVPTLQRSDLNKVADNLVELYKDSFQDTILTSRLGSDSLRHQLKVKFDNLNRRPESTSKQQASACPAAYGCLQWNPPLPEGESEVSQTRKRENLKILFDNSRRHWDWRRVKIEMQASFYLQRKNINGPIEARPPSRKRQRVTNLEDEDGTSSGETAMTVEELKVEWPCLFKPIGMNYHFSFLTGVDFYGQLDNFMIVEGKLLIDYLSSKGENQARVRTNMTRAEARGNTEAPLVALIKILLIHFNEMESALASYVEDTTEFDEVDTSKLPEDKTPHLVVAGKQNIYFLLLIICNHINIMFTFLFLFQTSGSNFYDITNIFLAIDGKLMTSCETLREAFGMLFSSYFIFGIQYPKSLACFLTYVQKAIAKITPDKGTKCTTSSEQKKVDSKVTKLQNNFTSFKDSLEEENNK</sequence>
<dbReference type="EMBL" id="JAHWGI010000231">
    <property type="protein sequence ID" value="KAK3911132.1"/>
    <property type="molecule type" value="Genomic_DNA"/>
</dbReference>
<dbReference type="EMBL" id="JAHWGI010001327">
    <property type="protein sequence ID" value="KAK3928344.1"/>
    <property type="molecule type" value="Genomic_DNA"/>
</dbReference>
<keyword evidence="2" id="KW-1133">Transmembrane helix</keyword>
<evidence type="ECO:0000313" key="6">
    <source>
        <dbReference type="Proteomes" id="UP001219518"/>
    </source>
</evidence>
<dbReference type="AlphaFoldDB" id="A0AAE1HVS2"/>
<evidence type="ECO:0000256" key="1">
    <source>
        <dbReference type="SAM" id="MobiDB-lite"/>
    </source>
</evidence>
<dbReference type="EMBL" id="JAHWGI010000007">
    <property type="protein sequence ID" value="KAK3907337.1"/>
    <property type="molecule type" value="Genomic_DNA"/>
</dbReference>
<keyword evidence="2" id="KW-0812">Transmembrane</keyword>
<keyword evidence="2" id="KW-0472">Membrane</keyword>
<feature type="region of interest" description="Disordered" evidence="1">
    <location>
        <begin position="77"/>
        <end position="96"/>
    </location>
</feature>
<evidence type="ECO:0000256" key="2">
    <source>
        <dbReference type="SAM" id="Phobius"/>
    </source>
</evidence>
<name>A0AAE1HVS2_9NEOP</name>
<reference evidence="5" key="2">
    <citation type="journal article" date="2023" name="BMC Genomics">
        <title>Pest status, molecular evolution, and epigenetic factors derived from the genome assembly of Frankliniella fusca, a thysanopteran phytovirus vector.</title>
        <authorList>
            <person name="Catto M.A."/>
            <person name="Labadie P.E."/>
            <person name="Jacobson A.L."/>
            <person name="Kennedy G.G."/>
            <person name="Srinivasan R."/>
            <person name="Hunt B.G."/>
        </authorList>
    </citation>
    <scope>NUCLEOTIDE SEQUENCE</scope>
    <source>
        <strain evidence="5">PL_HMW_Pooled</strain>
    </source>
</reference>
<feature type="region of interest" description="Disordered" evidence="1">
    <location>
        <begin position="276"/>
        <end position="301"/>
    </location>
</feature>
<evidence type="ECO:0000313" key="5">
    <source>
        <dbReference type="EMBL" id="KAK3928344.1"/>
    </source>
</evidence>